<feature type="compositionally biased region" description="Basic residues" evidence="1">
    <location>
        <begin position="56"/>
        <end position="71"/>
    </location>
</feature>
<reference evidence="2 3" key="1">
    <citation type="submission" date="2021-06" db="EMBL/GenBank/DDBJ databases">
        <authorList>
            <person name="Palmer J.M."/>
        </authorList>
    </citation>
    <scope>NUCLEOTIDE SEQUENCE [LARGE SCALE GENOMIC DNA]</scope>
    <source>
        <strain evidence="2 3">XR_2019</strain>
        <tissue evidence="2">Muscle</tissue>
    </source>
</reference>
<comment type="caution">
    <text evidence="2">The sequence shown here is derived from an EMBL/GenBank/DDBJ whole genome shotgun (WGS) entry which is preliminary data.</text>
</comment>
<sequence>LVEACSHIAAMLFKIEAAVKLGLNHQSNTRTACVWHCYYKEKVTPKRVADMDFSKPKHGRVMKARPKRIRPVFKQDREKELAATP</sequence>
<evidence type="ECO:0000256" key="1">
    <source>
        <dbReference type="SAM" id="MobiDB-lite"/>
    </source>
</evidence>
<name>A0ABV0WG26_9TELE</name>
<keyword evidence="3" id="KW-1185">Reference proteome</keyword>
<gene>
    <name evidence="2" type="ORF">XENORESO_003920</name>
</gene>
<evidence type="ECO:0000313" key="3">
    <source>
        <dbReference type="Proteomes" id="UP001444071"/>
    </source>
</evidence>
<feature type="region of interest" description="Disordered" evidence="1">
    <location>
        <begin position="52"/>
        <end position="85"/>
    </location>
</feature>
<feature type="compositionally biased region" description="Basic and acidic residues" evidence="1">
    <location>
        <begin position="73"/>
        <end position="85"/>
    </location>
</feature>
<dbReference type="Proteomes" id="UP001444071">
    <property type="component" value="Unassembled WGS sequence"/>
</dbReference>
<feature type="non-terminal residue" evidence="2">
    <location>
        <position position="1"/>
    </location>
</feature>
<proteinExistence type="predicted"/>
<dbReference type="EMBL" id="JAHRIM010050214">
    <property type="protein sequence ID" value="MEQ2268547.1"/>
    <property type="molecule type" value="Genomic_DNA"/>
</dbReference>
<evidence type="ECO:0000313" key="2">
    <source>
        <dbReference type="EMBL" id="MEQ2268547.1"/>
    </source>
</evidence>
<accession>A0ABV0WG26</accession>
<dbReference type="PANTHER" id="PTHR47526">
    <property type="entry name" value="ATP-DEPENDENT DNA HELICASE"/>
    <property type="match status" value="1"/>
</dbReference>
<organism evidence="2 3">
    <name type="scientific">Xenotaenia resolanae</name>
    <dbReference type="NCBI Taxonomy" id="208358"/>
    <lineage>
        <taxon>Eukaryota</taxon>
        <taxon>Metazoa</taxon>
        <taxon>Chordata</taxon>
        <taxon>Craniata</taxon>
        <taxon>Vertebrata</taxon>
        <taxon>Euteleostomi</taxon>
        <taxon>Actinopterygii</taxon>
        <taxon>Neopterygii</taxon>
        <taxon>Teleostei</taxon>
        <taxon>Neoteleostei</taxon>
        <taxon>Acanthomorphata</taxon>
        <taxon>Ovalentaria</taxon>
        <taxon>Atherinomorphae</taxon>
        <taxon>Cyprinodontiformes</taxon>
        <taxon>Goodeidae</taxon>
        <taxon>Xenotaenia</taxon>
    </lineage>
</organism>
<protein>
    <submittedName>
        <fullName evidence="2">Uncharacterized protein</fullName>
    </submittedName>
</protein>
<dbReference type="PANTHER" id="PTHR47526:SF3">
    <property type="entry name" value="PHD-TYPE DOMAIN-CONTAINING PROTEIN"/>
    <property type="match status" value="1"/>
</dbReference>